<dbReference type="AlphaFoldDB" id="A0A2N1NQE0"/>
<dbReference type="VEuPathDB" id="FungiDB:FUN_006890"/>
<dbReference type="SUPFAM" id="SSF52047">
    <property type="entry name" value="RNI-like"/>
    <property type="match status" value="1"/>
</dbReference>
<dbReference type="InterPro" id="IPR032675">
    <property type="entry name" value="LRR_dom_sf"/>
</dbReference>
<sequence>MFMSVSLLTKLSYTCDVDYSSKIKDLKISDRITFVHSSGARYCLTNLSEFTCTSNINSEVLNQLSKICHNIQSLNIRFNKYADTVSNGLKDLISSQNNLKSLSIYYESYHWADIIPSLMKHSDTLIKLSIKGEENHWPLSFIKVFNNLQELNISLSFINEDEDFEYFKDLQHFTFPHLRKLNVNLPTKFEPIVVKFLENNGENLEEFQSRCKCKNSSINRAVNDHCPKLKSLHTIFGENLSGLLLRNIFKKCKKLESIEIFRRGSNLSGKELLKIVAENSPKNFHELKFHNYYAELDVEDLKSFFISWKKRNPQKSLTLNFKNVGSKKNNEMKEIINEYEKIGVIKILKV</sequence>
<name>A0A2N1NQE0_9GLOM</name>
<dbReference type="Gene3D" id="3.80.10.10">
    <property type="entry name" value="Ribonuclease Inhibitor"/>
    <property type="match status" value="1"/>
</dbReference>
<dbReference type="EMBL" id="LLXL01000202">
    <property type="protein sequence ID" value="PKK76116.1"/>
    <property type="molecule type" value="Genomic_DNA"/>
</dbReference>
<comment type="caution">
    <text evidence="1">The sequence shown here is derived from an EMBL/GenBank/DDBJ whole genome shotgun (WGS) entry which is preliminary data.</text>
</comment>
<accession>A0A2N1NQE0</accession>
<organism evidence="1 2">
    <name type="scientific">Rhizophagus irregularis</name>
    <dbReference type="NCBI Taxonomy" id="588596"/>
    <lineage>
        <taxon>Eukaryota</taxon>
        <taxon>Fungi</taxon>
        <taxon>Fungi incertae sedis</taxon>
        <taxon>Mucoromycota</taxon>
        <taxon>Glomeromycotina</taxon>
        <taxon>Glomeromycetes</taxon>
        <taxon>Glomerales</taxon>
        <taxon>Glomeraceae</taxon>
        <taxon>Rhizophagus</taxon>
    </lineage>
</organism>
<gene>
    <name evidence="1" type="ORF">RhiirC2_707625</name>
</gene>
<evidence type="ECO:0000313" key="2">
    <source>
        <dbReference type="Proteomes" id="UP000233469"/>
    </source>
</evidence>
<dbReference type="VEuPathDB" id="FungiDB:RhiirA1_454686"/>
<reference evidence="1 2" key="2">
    <citation type="submission" date="2017-10" db="EMBL/GenBank/DDBJ databases">
        <title>Extensive intraspecific genome diversity in a model arbuscular mycorrhizal fungus.</title>
        <authorList>
            <person name="Chen E.C.H."/>
            <person name="Morin E."/>
            <person name="Baudet D."/>
            <person name="Noel J."/>
            <person name="Ndikumana S."/>
            <person name="Charron P."/>
            <person name="St-Onge C."/>
            <person name="Giorgi J."/>
            <person name="Grigoriev I.V."/>
            <person name="Roux C."/>
            <person name="Martin F.M."/>
            <person name="Corradi N."/>
        </authorList>
    </citation>
    <scope>NUCLEOTIDE SEQUENCE [LARGE SCALE GENOMIC DNA]</scope>
    <source>
        <strain evidence="1 2">C2</strain>
    </source>
</reference>
<reference evidence="1 2" key="1">
    <citation type="submission" date="2016-04" db="EMBL/GenBank/DDBJ databases">
        <title>Genome analyses suggest a sexual origin of heterokaryosis in a supposedly ancient asexual fungus.</title>
        <authorList>
            <person name="Ropars J."/>
            <person name="Sedzielewska K."/>
            <person name="Noel J."/>
            <person name="Charron P."/>
            <person name="Farinelli L."/>
            <person name="Marton T."/>
            <person name="Kruger M."/>
            <person name="Pelin A."/>
            <person name="Brachmann A."/>
            <person name="Corradi N."/>
        </authorList>
    </citation>
    <scope>NUCLEOTIDE SEQUENCE [LARGE SCALE GENOMIC DNA]</scope>
    <source>
        <strain evidence="1 2">C2</strain>
    </source>
</reference>
<dbReference type="VEuPathDB" id="FungiDB:RhiirFUN_009847"/>
<proteinExistence type="predicted"/>
<evidence type="ECO:0000313" key="1">
    <source>
        <dbReference type="EMBL" id="PKK76116.1"/>
    </source>
</evidence>
<protein>
    <recommendedName>
        <fullName evidence="3">RNI-like protein</fullName>
    </recommendedName>
</protein>
<dbReference type="Proteomes" id="UP000233469">
    <property type="component" value="Unassembled WGS sequence"/>
</dbReference>
<evidence type="ECO:0008006" key="3">
    <source>
        <dbReference type="Google" id="ProtNLM"/>
    </source>
</evidence>